<dbReference type="Gene3D" id="2.60.120.10">
    <property type="entry name" value="Jelly Rolls"/>
    <property type="match status" value="1"/>
</dbReference>
<evidence type="ECO:0000256" key="7">
    <source>
        <dbReference type="PIRSR" id="PIRSR610300-51"/>
    </source>
</evidence>
<reference evidence="8 9" key="1">
    <citation type="submission" date="2018-01" db="EMBL/GenBank/DDBJ databases">
        <title>Genomic Sequence of Chromobacterium MWU13-2610 from wild cranberry bogs within the Cape Cod National Seashore.</title>
        <authorList>
            <person name="O'Hara-Hanley K."/>
            <person name="Soby S."/>
            <person name="Harrison A."/>
        </authorList>
    </citation>
    <scope>NUCLEOTIDE SEQUENCE [LARGE SCALE GENOMIC DNA]</scope>
    <source>
        <strain evidence="8 9">MWU13-2610</strain>
    </source>
</reference>
<keyword evidence="3" id="KW-0223">Dioxygenase</keyword>
<evidence type="ECO:0000256" key="6">
    <source>
        <dbReference type="PIRSR" id="PIRSR610300-50"/>
    </source>
</evidence>
<dbReference type="InterPro" id="IPR014710">
    <property type="entry name" value="RmlC-like_jellyroll"/>
</dbReference>
<comment type="similarity">
    <text evidence="1">Belongs to the cysteine dioxygenase family.</text>
</comment>
<feature type="binding site" evidence="7">
    <location>
        <position position="138"/>
    </location>
    <ligand>
        <name>Fe cation</name>
        <dbReference type="ChEBI" id="CHEBI:24875"/>
        <note>catalytic</note>
    </ligand>
</feature>
<keyword evidence="4" id="KW-0560">Oxidoreductase</keyword>
<evidence type="ECO:0000256" key="2">
    <source>
        <dbReference type="ARBA" id="ARBA00022723"/>
    </source>
</evidence>
<dbReference type="GO" id="GO:0016702">
    <property type="term" value="F:oxidoreductase activity, acting on single donors with incorporation of molecular oxygen, incorporation of two atoms of oxygen"/>
    <property type="evidence" value="ECO:0007669"/>
    <property type="project" value="InterPro"/>
</dbReference>
<comment type="caution">
    <text evidence="8">The sequence shown here is derived from an EMBL/GenBank/DDBJ whole genome shotgun (WGS) entry which is preliminary data.</text>
</comment>
<organism evidence="8 9">
    <name type="scientific">Chromobacterium sinusclupearum</name>
    <dbReference type="NCBI Taxonomy" id="2077146"/>
    <lineage>
        <taxon>Bacteria</taxon>
        <taxon>Pseudomonadati</taxon>
        <taxon>Pseudomonadota</taxon>
        <taxon>Betaproteobacteria</taxon>
        <taxon>Neisseriales</taxon>
        <taxon>Chromobacteriaceae</taxon>
        <taxon>Chromobacterium</taxon>
    </lineage>
</organism>
<dbReference type="EMBL" id="PPTF01000107">
    <property type="protein sequence ID" value="POA96732.1"/>
    <property type="molecule type" value="Genomic_DNA"/>
</dbReference>
<dbReference type="RefSeq" id="WP_103321982.1">
    <property type="nucleotide sequence ID" value="NZ_PPTF01000107.1"/>
</dbReference>
<dbReference type="InterPro" id="IPR011051">
    <property type="entry name" value="RmlC_Cupin_sf"/>
</dbReference>
<name>A0A2K4MI45_9NEIS</name>
<dbReference type="PANTHER" id="PTHR12918:SF1">
    <property type="entry name" value="CYSTEINE DIOXYGENASE TYPE 1"/>
    <property type="match status" value="1"/>
</dbReference>
<dbReference type="InterPro" id="IPR010300">
    <property type="entry name" value="CDO_1"/>
</dbReference>
<keyword evidence="5 7" id="KW-0408">Iron</keyword>
<dbReference type="SUPFAM" id="SSF51182">
    <property type="entry name" value="RmlC-like cupins"/>
    <property type="match status" value="1"/>
</dbReference>
<dbReference type="PANTHER" id="PTHR12918">
    <property type="entry name" value="CYSTEINE DIOXYGENASE"/>
    <property type="match status" value="1"/>
</dbReference>
<evidence type="ECO:0000256" key="5">
    <source>
        <dbReference type="ARBA" id="ARBA00023004"/>
    </source>
</evidence>
<sequence>METLRLFEQSRHPSGLIYWLSCMARLNQKLGLEQIRTFLENAPLNQEELLPYWKFSGSHYHRNLIYGNEHFELLLFCWHRQQSSSIHKHHGSHCGVMVIQGTASEERFTATAHGQLISTETRDFKAGSILLNQARDIHKMSNQQPEDLVTLHLYSPPMRRMDCYNLERETPHYAPQRIQPSMAH</sequence>
<dbReference type="Pfam" id="PF05995">
    <property type="entry name" value="CDO_I"/>
    <property type="match status" value="1"/>
</dbReference>
<feature type="cross-link" description="3'-(S-cysteinyl)-tyrosine (Cys-Tyr)" evidence="6">
    <location>
        <begin position="94"/>
        <end position="154"/>
    </location>
</feature>
<evidence type="ECO:0000313" key="9">
    <source>
        <dbReference type="Proteomes" id="UP000236416"/>
    </source>
</evidence>
<dbReference type="CDD" id="cd10548">
    <property type="entry name" value="cupin_CDO"/>
    <property type="match status" value="1"/>
</dbReference>
<dbReference type="AlphaFoldDB" id="A0A2K4MI45"/>
<evidence type="ECO:0008006" key="10">
    <source>
        <dbReference type="Google" id="ProtNLM"/>
    </source>
</evidence>
<proteinExistence type="inferred from homology"/>
<feature type="binding site" evidence="7">
    <location>
        <position position="87"/>
    </location>
    <ligand>
        <name>Fe cation</name>
        <dbReference type="ChEBI" id="CHEBI:24875"/>
        <note>catalytic</note>
    </ligand>
</feature>
<accession>A0A2K4MI45</accession>
<keyword evidence="2 7" id="KW-0479">Metal-binding</keyword>
<feature type="binding site" evidence="7">
    <location>
        <position position="89"/>
    </location>
    <ligand>
        <name>Fe cation</name>
        <dbReference type="ChEBI" id="CHEBI:24875"/>
        <note>catalytic</note>
    </ligand>
</feature>
<dbReference type="Proteomes" id="UP000236416">
    <property type="component" value="Unassembled WGS sequence"/>
</dbReference>
<keyword evidence="9" id="KW-1185">Reference proteome</keyword>
<evidence type="ECO:0000313" key="8">
    <source>
        <dbReference type="EMBL" id="POA96732.1"/>
    </source>
</evidence>
<keyword evidence="6" id="KW-0883">Thioether bond</keyword>
<dbReference type="GO" id="GO:0008198">
    <property type="term" value="F:ferrous iron binding"/>
    <property type="evidence" value="ECO:0007669"/>
    <property type="project" value="TreeGrafter"/>
</dbReference>
<evidence type="ECO:0000256" key="3">
    <source>
        <dbReference type="ARBA" id="ARBA00022964"/>
    </source>
</evidence>
<evidence type="ECO:0000256" key="1">
    <source>
        <dbReference type="ARBA" id="ARBA00006622"/>
    </source>
</evidence>
<protein>
    <recommendedName>
        <fullName evidence="10">Cysteine dioxygenase</fullName>
    </recommendedName>
</protein>
<gene>
    <name evidence="8" type="ORF">C2134_20960</name>
</gene>
<evidence type="ECO:0000256" key="4">
    <source>
        <dbReference type="ARBA" id="ARBA00023002"/>
    </source>
</evidence>